<dbReference type="PaxDb" id="3708-A0A078HAG4"/>
<keyword evidence="2" id="KW-1185">Reference proteome</keyword>
<protein>
    <submittedName>
        <fullName evidence="1">BnaA01g33180D protein</fullName>
    </submittedName>
</protein>
<dbReference type="Proteomes" id="UP000028999">
    <property type="component" value="Unassembled WGS sequence"/>
</dbReference>
<proteinExistence type="predicted"/>
<dbReference type="Gramene" id="CDY34707">
    <property type="protein sequence ID" value="CDY34707"/>
    <property type="gene ID" value="GSBRNA2T00057224001"/>
</dbReference>
<dbReference type="AlphaFoldDB" id="A0A078HAG4"/>
<reference evidence="1 2" key="1">
    <citation type="journal article" date="2014" name="Science">
        <title>Plant genetics. Early allopolyploid evolution in the post-Neolithic Brassica napus oilseed genome.</title>
        <authorList>
            <person name="Chalhoub B."/>
            <person name="Denoeud F."/>
            <person name="Liu S."/>
            <person name="Parkin I.A."/>
            <person name="Tang H."/>
            <person name="Wang X."/>
            <person name="Chiquet J."/>
            <person name="Belcram H."/>
            <person name="Tong C."/>
            <person name="Samans B."/>
            <person name="Correa M."/>
            <person name="Da Silva C."/>
            <person name="Just J."/>
            <person name="Falentin C."/>
            <person name="Koh C.S."/>
            <person name="Le Clainche I."/>
            <person name="Bernard M."/>
            <person name="Bento P."/>
            <person name="Noel B."/>
            <person name="Labadie K."/>
            <person name="Alberti A."/>
            <person name="Charles M."/>
            <person name="Arnaud D."/>
            <person name="Guo H."/>
            <person name="Daviaud C."/>
            <person name="Alamery S."/>
            <person name="Jabbari K."/>
            <person name="Zhao M."/>
            <person name="Edger P.P."/>
            <person name="Chelaifa H."/>
            <person name="Tack D."/>
            <person name="Lassalle G."/>
            <person name="Mestiri I."/>
            <person name="Schnel N."/>
            <person name="Le Paslier M.C."/>
            <person name="Fan G."/>
            <person name="Renault V."/>
            <person name="Bayer P.E."/>
            <person name="Golicz A.A."/>
            <person name="Manoli S."/>
            <person name="Lee T.H."/>
            <person name="Thi V.H."/>
            <person name="Chalabi S."/>
            <person name="Hu Q."/>
            <person name="Fan C."/>
            <person name="Tollenaere R."/>
            <person name="Lu Y."/>
            <person name="Battail C."/>
            <person name="Shen J."/>
            <person name="Sidebottom C.H."/>
            <person name="Wang X."/>
            <person name="Canaguier A."/>
            <person name="Chauveau A."/>
            <person name="Berard A."/>
            <person name="Deniot G."/>
            <person name="Guan M."/>
            <person name="Liu Z."/>
            <person name="Sun F."/>
            <person name="Lim Y.P."/>
            <person name="Lyons E."/>
            <person name="Town C.D."/>
            <person name="Bancroft I."/>
            <person name="Wang X."/>
            <person name="Meng J."/>
            <person name="Ma J."/>
            <person name="Pires J.C."/>
            <person name="King G.J."/>
            <person name="Brunel D."/>
            <person name="Delourme R."/>
            <person name="Renard M."/>
            <person name="Aury J.M."/>
            <person name="Adams K.L."/>
            <person name="Batley J."/>
            <person name="Snowdon R.J."/>
            <person name="Tost J."/>
            <person name="Edwards D."/>
            <person name="Zhou Y."/>
            <person name="Hua W."/>
            <person name="Sharpe A.G."/>
            <person name="Paterson A.H."/>
            <person name="Guan C."/>
            <person name="Wincker P."/>
        </authorList>
    </citation>
    <scope>NUCLEOTIDE SEQUENCE [LARGE SCALE GENOMIC DNA]</scope>
    <source>
        <strain evidence="2">cv. Darmor-bzh</strain>
    </source>
</reference>
<name>A0A078HAG4_BRANA</name>
<accession>A0A078HAG4</accession>
<gene>
    <name evidence="1" type="primary">BnaA01g33180D</name>
    <name evidence="1" type="ORF">GSBRNA2T00057224001</name>
</gene>
<evidence type="ECO:0000313" key="1">
    <source>
        <dbReference type="EMBL" id="CDY34707.1"/>
    </source>
</evidence>
<sequence>MGKARGVNSGVHQSSLAFSSYRLGFSHV</sequence>
<evidence type="ECO:0000313" key="2">
    <source>
        <dbReference type="Proteomes" id="UP000028999"/>
    </source>
</evidence>
<organism evidence="1 2">
    <name type="scientific">Brassica napus</name>
    <name type="common">Rape</name>
    <dbReference type="NCBI Taxonomy" id="3708"/>
    <lineage>
        <taxon>Eukaryota</taxon>
        <taxon>Viridiplantae</taxon>
        <taxon>Streptophyta</taxon>
        <taxon>Embryophyta</taxon>
        <taxon>Tracheophyta</taxon>
        <taxon>Spermatophyta</taxon>
        <taxon>Magnoliopsida</taxon>
        <taxon>eudicotyledons</taxon>
        <taxon>Gunneridae</taxon>
        <taxon>Pentapetalae</taxon>
        <taxon>rosids</taxon>
        <taxon>malvids</taxon>
        <taxon>Brassicales</taxon>
        <taxon>Brassicaceae</taxon>
        <taxon>Brassiceae</taxon>
        <taxon>Brassica</taxon>
    </lineage>
</organism>
<dbReference type="EMBL" id="LK032340">
    <property type="protein sequence ID" value="CDY34707.1"/>
    <property type="molecule type" value="Genomic_DNA"/>
</dbReference>